<evidence type="ECO:0000256" key="9">
    <source>
        <dbReference type="ARBA" id="ARBA00030162"/>
    </source>
</evidence>
<keyword evidence="5 13" id="KW-0479">Metal-binding</keyword>
<evidence type="ECO:0000256" key="8">
    <source>
        <dbReference type="ARBA" id="ARBA00025164"/>
    </source>
</evidence>
<evidence type="ECO:0000256" key="5">
    <source>
        <dbReference type="ARBA" id="ARBA00022723"/>
    </source>
</evidence>
<protein>
    <recommendedName>
        <fullName evidence="4">ADP-ribose pyrophosphatase</fullName>
        <ecNumber evidence="3">3.6.1.13</ecNumber>
    </recommendedName>
    <alternativeName>
        <fullName evidence="9">ADP-ribose diphosphatase</fullName>
    </alternativeName>
    <alternativeName>
        <fullName evidence="11">ADP-ribose phosphohydrolase</fullName>
    </alternativeName>
    <alternativeName>
        <fullName evidence="10">Adenosine diphosphoribose pyrophosphatase</fullName>
    </alternativeName>
</protein>
<dbReference type="Gene3D" id="3.90.79.10">
    <property type="entry name" value="Nucleoside Triphosphate Pyrophosphohydrolase"/>
    <property type="match status" value="1"/>
</dbReference>
<evidence type="ECO:0000256" key="12">
    <source>
        <dbReference type="ARBA" id="ARBA00049546"/>
    </source>
</evidence>
<sequence>MTREFEVLREERLHGGFFTLLRLRLRHTLHGGGWSEIVTRELYHRSSCVAVIPYDPVADRVVLIEQFRVGPLKSGGNPWLLEIVAGAVEPGEHTDEVAHRETLEEAGAQIHELIPVSEFFTTPGGCSESITLYCGIVDSSGLGGIHGLAEEHEDILVSVVDFAAAMILLAEGRIRSAIPIIGLQWLALNRERLRMQYGVA</sequence>
<keyword evidence="7 13" id="KW-0460">Magnesium</keyword>
<keyword evidence="6 15" id="KW-0378">Hydrolase</keyword>
<evidence type="ECO:0000256" key="1">
    <source>
        <dbReference type="ARBA" id="ARBA00001946"/>
    </source>
</evidence>
<gene>
    <name evidence="15" type="primary">nudF</name>
    <name evidence="15" type="ORF">MCNOR_3139</name>
</gene>
<dbReference type="GO" id="GO:0046872">
    <property type="term" value="F:metal ion binding"/>
    <property type="evidence" value="ECO:0007669"/>
    <property type="project" value="UniProtKB-KW"/>
</dbReference>
<accession>A0AA35V2W8</accession>
<comment type="similarity">
    <text evidence="2">Belongs to the Nudix hydrolase family. NudF subfamily.</text>
</comment>
<feature type="domain" description="Nudix hydrolase" evidence="14">
    <location>
        <begin position="44"/>
        <end position="182"/>
    </location>
</feature>
<dbReference type="GO" id="GO:0019144">
    <property type="term" value="F:ADP-sugar diphosphatase activity"/>
    <property type="evidence" value="ECO:0007669"/>
    <property type="project" value="TreeGrafter"/>
</dbReference>
<dbReference type="GO" id="GO:0005829">
    <property type="term" value="C:cytosol"/>
    <property type="evidence" value="ECO:0007669"/>
    <property type="project" value="TreeGrafter"/>
</dbReference>
<dbReference type="PANTHER" id="PTHR11839">
    <property type="entry name" value="UDP/ADP-SUGAR PYROPHOSPHATASE"/>
    <property type="match status" value="1"/>
</dbReference>
<dbReference type="Proteomes" id="UP001158598">
    <property type="component" value="Chromosome"/>
</dbReference>
<evidence type="ECO:0000256" key="13">
    <source>
        <dbReference type="PIRSR" id="PIRSR604385-2"/>
    </source>
</evidence>
<evidence type="ECO:0000313" key="15">
    <source>
        <dbReference type="EMBL" id="CAI8884824.1"/>
    </source>
</evidence>
<reference evidence="15" key="1">
    <citation type="submission" date="2023-03" db="EMBL/GenBank/DDBJ databases">
        <authorList>
            <person name="Pearce D."/>
        </authorList>
    </citation>
    <scope>NUCLEOTIDE SEQUENCE</scope>
    <source>
        <strain evidence="15">Mc</strain>
    </source>
</reference>
<evidence type="ECO:0000256" key="2">
    <source>
        <dbReference type="ARBA" id="ARBA00007482"/>
    </source>
</evidence>
<dbReference type="InterPro" id="IPR015797">
    <property type="entry name" value="NUDIX_hydrolase-like_dom_sf"/>
</dbReference>
<comment type="catalytic activity">
    <reaction evidence="12">
        <text>ADP-D-ribose + H2O = D-ribose 5-phosphate + AMP + 2 H(+)</text>
        <dbReference type="Rhea" id="RHEA:10412"/>
        <dbReference type="ChEBI" id="CHEBI:15377"/>
        <dbReference type="ChEBI" id="CHEBI:15378"/>
        <dbReference type="ChEBI" id="CHEBI:57967"/>
        <dbReference type="ChEBI" id="CHEBI:78346"/>
        <dbReference type="ChEBI" id="CHEBI:456215"/>
        <dbReference type="EC" id="3.6.1.13"/>
    </reaction>
</comment>
<dbReference type="NCBIfam" id="TIGR00052">
    <property type="entry name" value="nudix-type nucleoside diphosphatase, YffH/AdpP family"/>
    <property type="match status" value="1"/>
</dbReference>
<comment type="cofactor">
    <cofactor evidence="1 13">
        <name>Mg(2+)</name>
        <dbReference type="ChEBI" id="CHEBI:18420"/>
    </cofactor>
</comment>
<feature type="binding site" evidence="13">
    <location>
        <position position="153"/>
    </location>
    <ligand>
        <name>Mg(2+)</name>
        <dbReference type="ChEBI" id="CHEBI:18420"/>
        <label>1</label>
    </ligand>
</feature>
<dbReference type="InterPro" id="IPR020084">
    <property type="entry name" value="NUDIX_hydrolase_CS"/>
</dbReference>
<evidence type="ECO:0000256" key="3">
    <source>
        <dbReference type="ARBA" id="ARBA00012453"/>
    </source>
</evidence>
<name>A0AA35V2W8_METCP</name>
<evidence type="ECO:0000259" key="14">
    <source>
        <dbReference type="PROSITE" id="PS51462"/>
    </source>
</evidence>
<comment type="function">
    <text evidence="8">Acts on ADP-mannose and ADP-glucose as well as ADP-ribose. Prevents glycogen biosynthesis. The reaction catalyzed by this enzyme is a limiting step of the gluconeogenic process.</text>
</comment>
<dbReference type="EMBL" id="OX458332">
    <property type="protein sequence ID" value="CAI8884824.1"/>
    <property type="molecule type" value="Genomic_DNA"/>
</dbReference>
<feature type="binding site" evidence="13">
    <location>
        <position position="85"/>
    </location>
    <ligand>
        <name>Mg(2+)</name>
        <dbReference type="ChEBI" id="CHEBI:18420"/>
        <label>1</label>
    </ligand>
</feature>
<proteinExistence type="inferred from homology"/>
<dbReference type="InterPro" id="IPR004385">
    <property type="entry name" value="NDP_pyrophosphatase"/>
</dbReference>
<dbReference type="RefSeq" id="WP_017365639.1">
    <property type="nucleotide sequence ID" value="NZ_CP079097.1"/>
</dbReference>
<dbReference type="PROSITE" id="PS51462">
    <property type="entry name" value="NUDIX"/>
    <property type="match status" value="1"/>
</dbReference>
<dbReference type="GO" id="GO:0019693">
    <property type="term" value="P:ribose phosphate metabolic process"/>
    <property type="evidence" value="ECO:0007669"/>
    <property type="project" value="TreeGrafter"/>
</dbReference>
<dbReference type="GO" id="GO:0047631">
    <property type="term" value="F:ADP-ribose diphosphatase activity"/>
    <property type="evidence" value="ECO:0007669"/>
    <property type="project" value="UniProtKB-EC"/>
</dbReference>
<dbReference type="PROSITE" id="PS00893">
    <property type="entry name" value="NUDIX_BOX"/>
    <property type="match status" value="1"/>
</dbReference>
<feature type="binding site" evidence="13">
    <location>
        <position position="101"/>
    </location>
    <ligand>
        <name>Mg(2+)</name>
        <dbReference type="ChEBI" id="CHEBI:18420"/>
        <label>1</label>
    </ligand>
</feature>
<evidence type="ECO:0000313" key="16">
    <source>
        <dbReference type="Proteomes" id="UP001158598"/>
    </source>
</evidence>
<feature type="binding site" evidence="13">
    <location>
        <position position="105"/>
    </location>
    <ligand>
        <name>Mg(2+)</name>
        <dbReference type="ChEBI" id="CHEBI:18420"/>
        <label>1</label>
    </ligand>
</feature>
<organism evidence="15 16">
    <name type="scientific">Methylococcus capsulatus</name>
    <dbReference type="NCBI Taxonomy" id="414"/>
    <lineage>
        <taxon>Bacteria</taxon>
        <taxon>Pseudomonadati</taxon>
        <taxon>Pseudomonadota</taxon>
        <taxon>Gammaproteobacteria</taxon>
        <taxon>Methylococcales</taxon>
        <taxon>Methylococcaceae</taxon>
        <taxon>Methylococcus</taxon>
    </lineage>
</organism>
<dbReference type="AlphaFoldDB" id="A0AA35V2W8"/>
<dbReference type="PANTHER" id="PTHR11839:SF5">
    <property type="entry name" value="ADP-RIBOSE PYROPHOSPHATASE"/>
    <property type="match status" value="1"/>
</dbReference>
<dbReference type="SUPFAM" id="SSF55811">
    <property type="entry name" value="Nudix"/>
    <property type="match status" value="1"/>
</dbReference>
<evidence type="ECO:0000256" key="6">
    <source>
        <dbReference type="ARBA" id="ARBA00022801"/>
    </source>
</evidence>
<dbReference type="GO" id="GO:0006753">
    <property type="term" value="P:nucleoside phosphate metabolic process"/>
    <property type="evidence" value="ECO:0007669"/>
    <property type="project" value="TreeGrafter"/>
</dbReference>
<evidence type="ECO:0000256" key="4">
    <source>
        <dbReference type="ARBA" id="ARBA00013297"/>
    </source>
</evidence>
<evidence type="ECO:0000256" key="10">
    <source>
        <dbReference type="ARBA" id="ARBA00030308"/>
    </source>
</evidence>
<evidence type="ECO:0000256" key="7">
    <source>
        <dbReference type="ARBA" id="ARBA00022842"/>
    </source>
</evidence>
<dbReference type="EC" id="3.6.1.13" evidence="3"/>
<dbReference type="InterPro" id="IPR000086">
    <property type="entry name" value="NUDIX_hydrolase_dom"/>
</dbReference>
<evidence type="ECO:0000256" key="11">
    <source>
        <dbReference type="ARBA" id="ARBA00033056"/>
    </source>
</evidence>
<dbReference type="CDD" id="cd24155">
    <property type="entry name" value="NUDIX_ADPRase"/>
    <property type="match status" value="1"/>
</dbReference>
<dbReference type="Pfam" id="PF00293">
    <property type="entry name" value="NUDIX"/>
    <property type="match status" value="1"/>
</dbReference>